<evidence type="ECO:0000313" key="4">
    <source>
        <dbReference type="Proteomes" id="UP001153620"/>
    </source>
</evidence>
<keyword evidence="2" id="KW-0732">Signal</keyword>
<name>A0A9N9S1N8_9DIPT</name>
<evidence type="ECO:0000256" key="1">
    <source>
        <dbReference type="SAM" id="Phobius"/>
    </source>
</evidence>
<keyword evidence="1" id="KW-0812">Transmembrane</keyword>
<dbReference type="EMBL" id="OU895879">
    <property type="protein sequence ID" value="CAG9806555.1"/>
    <property type="molecule type" value="Genomic_DNA"/>
</dbReference>
<feature type="signal peptide" evidence="2">
    <location>
        <begin position="1"/>
        <end position="20"/>
    </location>
</feature>
<keyword evidence="1" id="KW-1133">Transmembrane helix</keyword>
<evidence type="ECO:0000313" key="3">
    <source>
        <dbReference type="EMBL" id="CAG9806555.1"/>
    </source>
</evidence>
<organism evidence="3 4">
    <name type="scientific">Chironomus riparius</name>
    <dbReference type="NCBI Taxonomy" id="315576"/>
    <lineage>
        <taxon>Eukaryota</taxon>
        <taxon>Metazoa</taxon>
        <taxon>Ecdysozoa</taxon>
        <taxon>Arthropoda</taxon>
        <taxon>Hexapoda</taxon>
        <taxon>Insecta</taxon>
        <taxon>Pterygota</taxon>
        <taxon>Neoptera</taxon>
        <taxon>Endopterygota</taxon>
        <taxon>Diptera</taxon>
        <taxon>Nematocera</taxon>
        <taxon>Chironomoidea</taxon>
        <taxon>Chironomidae</taxon>
        <taxon>Chironominae</taxon>
        <taxon>Chironomus</taxon>
    </lineage>
</organism>
<keyword evidence="1" id="KW-0472">Membrane</keyword>
<sequence>MAKLTILFIVVSSFAVITNANIFNGSCEPIVNEDICVDQSYFEYLTEPKSFQVIGHMEFDKRQGVTMFYSYLKTNLIATISSYNGIHFSINCFKIPYKIKYQKFMDFQLKIPKCNDVYSLFMQMRNLNFNFNRHVNKEPIVISTFKIDKYLSFWGCRPMDGKSVVDRAAWILMDNGNNIEYDSEKLKVYLDDFLDKLRTKINETRIKISSNSFTVYNISDKYTSCHSSFDEKAVYSEIKKDFPSKQIKQSNLKIDESMKLKFGYMILMFLGHFIFMLVFFAIGYQVVIRCYKE</sequence>
<reference evidence="3" key="1">
    <citation type="submission" date="2022-01" db="EMBL/GenBank/DDBJ databases">
        <authorList>
            <person name="King R."/>
        </authorList>
    </citation>
    <scope>NUCLEOTIDE SEQUENCE</scope>
</reference>
<evidence type="ECO:0000256" key="2">
    <source>
        <dbReference type="SAM" id="SignalP"/>
    </source>
</evidence>
<dbReference type="Proteomes" id="UP001153620">
    <property type="component" value="Chromosome 3"/>
</dbReference>
<reference evidence="3" key="2">
    <citation type="submission" date="2022-10" db="EMBL/GenBank/DDBJ databases">
        <authorList>
            <consortium name="ENA_rothamsted_submissions"/>
            <consortium name="culmorum"/>
            <person name="King R."/>
        </authorList>
    </citation>
    <scope>NUCLEOTIDE SEQUENCE</scope>
</reference>
<accession>A0A9N9S1N8</accession>
<feature type="chain" id="PRO_5040352149" evidence="2">
    <location>
        <begin position="21"/>
        <end position="293"/>
    </location>
</feature>
<feature type="transmembrane region" description="Helical" evidence="1">
    <location>
        <begin position="262"/>
        <end position="287"/>
    </location>
</feature>
<dbReference type="AlphaFoldDB" id="A0A9N9S1N8"/>
<protein>
    <submittedName>
        <fullName evidence="3">Uncharacterized protein</fullName>
    </submittedName>
</protein>
<gene>
    <name evidence="3" type="ORF">CHIRRI_LOCUS9410</name>
</gene>
<proteinExistence type="predicted"/>
<keyword evidence="4" id="KW-1185">Reference proteome</keyword>